<reference evidence="1 2" key="1">
    <citation type="journal article" date="2006" name="Nat. Biotechnol.">
        <title>Complete genome of the mutualistic, N2-fixing grass endophyte Azoarcus sp. strain BH72.</title>
        <authorList>
            <person name="Krause A."/>
            <person name="Ramakumar A."/>
            <person name="Bartels D."/>
            <person name="Battistoni F."/>
            <person name="Bekel T."/>
            <person name="Boch J."/>
            <person name="Boehm M."/>
            <person name="Friedrich F."/>
            <person name="Hurek T."/>
            <person name="Krause L."/>
            <person name="Linke B."/>
            <person name="McHardy A.C."/>
            <person name="Sarkar A."/>
            <person name="Schneiker S."/>
            <person name="Syed A.A."/>
            <person name="Thauer R."/>
            <person name="Vorhoelter F.-J."/>
            <person name="Weidner S."/>
            <person name="Puehler A."/>
            <person name="Reinhold-Hurek B."/>
            <person name="Kaiser O."/>
            <person name="Goesmann A."/>
        </authorList>
    </citation>
    <scope>NUCLEOTIDE SEQUENCE [LARGE SCALE GENOMIC DNA]</scope>
    <source>
        <strain evidence="1 2">BH72</strain>
    </source>
</reference>
<gene>
    <name evidence="1" type="ordered locus">azo0588</name>
</gene>
<evidence type="ECO:0000313" key="1">
    <source>
        <dbReference type="EMBL" id="CAL93205.1"/>
    </source>
</evidence>
<dbReference type="KEGG" id="azo:azo0588"/>
<organism evidence="1 2">
    <name type="scientific">Azoarcus sp. (strain BH72)</name>
    <dbReference type="NCBI Taxonomy" id="418699"/>
    <lineage>
        <taxon>Bacteria</taxon>
        <taxon>Pseudomonadati</taxon>
        <taxon>Pseudomonadota</taxon>
        <taxon>Betaproteobacteria</taxon>
        <taxon>Rhodocyclales</taxon>
        <taxon>Zoogloeaceae</taxon>
        <taxon>Azoarcus</taxon>
    </lineage>
</organism>
<accession>A1K300</accession>
<dbReference type="PROSITE" id="PS51257">
    <property type="entry name" value="PROKAR_LIPOPROTEIN"/>
    <property type="match status" value="1"/>
</dbReference>
<dbReference type="KEGG" id="aoa:dqs_0657"/>
<proteinExistence type="predicted"/>
<dbReference type="AlphaFoldDB" id="A1K300"/>
<dbReference type="EMBL" id="AM406670">
    <property type="protein sequence ID" value="CAL93205.1"/>
    <property type="molecule type" value="Genomic_DNA"/>
</dbReference>
<dbReference type="Proteomes" id="UP000002588">
    <property type="component" value="Chromosome"/>
</dbReference>
<dbReference type="eggNOG" id="ENOG5032TII">
    <property type="taxonomic scope" value="Bacteria"/>
</dbReference>
<evidence type="ECO:0000313" key="2">
    <source>
        <dbReference type="Proteomes" id="UP000002588"/>
    </source>
</evidence>
<dbReference type="HOGENOM" id="CLU_1426887_0_0_4"/>
<protein>
    <submittedName>
        <fullName evidence="1">Conserved hypothetical secreted protein</fullName>
    </submittedName>
</protein>
<keyword evidence="2" id="KW-1185">Reference proteome</keyword>
<name>A1K300_AZOSB</name>
<sequence>MTMKTRFDVVVLVLVVGGCSAMLPKSHQETVSPWNTFEEAKAAFDKIELGATDREAVHQLGFNPSSTPNVQILNYSQIAHVVLPGDRLIPDGEVPTAIRKCVLAQERCVGYQLEESRIKRNRVGGFWGDFLNFHRETLTTGWRFNALVVLIDNHVVFKQWSGQPSIREVGVSRNPLGPLQGAGERLSTFQ</sequence>